<evidence type="ECO:0000256" key="3">
    <source>
        <dbReference type="RuleBase" id="RU000363"/>
    </source>
</evidence>
<protein>
    <submittedName>
        <fullName evidence="4">Oxidoreductase</fullName>
    </submittedName>
</protein>
<dbReference type="Pfam" id="PF00106">
    <property type="entry name" value="adh_short"/>
    <property type="match status" value="1"/>
</dbReference>
<dbReference type="AlphaFoldDB" id="A0A919UJ95"/>
<dbReference type="InterPro" id="IPR020904">
    <property type="entry name" value="Sc_DH/Rdtase_CS"/>
</dbReference>
<dbReference type="EMBL" id="BOOA01000013">
    <property type="protein sequence ID" value="GIH23854.1"/>
    <property type="molecule type" value="Genomic_DNA"/>
</dbReference>
<dbReference type="Gene3D" id="3.40.50.720">
    <property type="entry name" value="NAD(P)-binding Rossmann-like Domain"/>
    <property type="match status" value="1"/>
</dbReference>
<dbReference type="PANTHER" id="PTHR43669:SF3">
    <property type="entry name" value="ALCOHOL DEHYDROGENASE, PUTATIVE (AFU_ORTHOLOGUE AFUA_3G03445)-RELATED"/>
    <property type="match status" value="1"/>
</dbReference>
<evidence type="ECO:0000313" key="5">
    <source>
        <dbReference type="Proteomes" id="UP000640052"/>
    </source>
</evidence>
<evidence type="ECO:0000256" key="2">
    <source>
        <dbReference type="ARBA" id="ARBA00023002"/>
    </source>
</evidence>
<dbReference type="PRINTS" id="PR00080">
    <property type="entry name" value="SDRFAMILY"/>
</dbReference>
<gene>
    <name evidence="4" type="ORF">Aph01nite_21640</name>
</gene>
<dbReference type="InterPro" id="IPR002347">
    <property type="entry name" value="SDR_fam"/>
</dbReference>
<accession>A0A919UJ95</accession>
<sequence length="239" mass="25521">MVTGATSGIGAATARRLARDGAAVAVLGRRDDRLKELAYEIEGHALPVVVDVTDRAAMERVAPLIREDLGRVDVVVANAGVMLPAPYEEAAVEEWESMIATNVNGVLYTGRAFAADLLAAAAEGRPADLVHVGSIGGHNVFPNYAVYGATKAAVAHLTRNLRTEFGPRGVRVRTIEPGLVATELGEDMRDEAQREHLARWRADVPPLESEDIADVIAYTVAAPARMNVARVEVLPTRQG</sequence>
<dbReference type="PROSITE" id="PS00061">
    <property type="entry name" value="ADH_SHORT"/>
    <property type="match status" value="1"/>
</dbReference>
<organism evidence="4 5">
    <name type="scientific">Acrocarpospora phusangensis</name>
    <dbReference type="NCBI Taxonomy" id="1070424"/>
    <lineage>
        <taxon>Bacteria</taxon>
        <taxon>Bacillati</taxon>
        <taxon>Actinomycetota</taxon>
        <taxon>Actinomycetes</taxon>
        <taxon>Streptosporangiales</taxon>
        <taxon>Streptosporangiaceae</taxon>
        <taxon>Acrocarpospora</taxon>
    </lineage>
</organism>
<comment type="caution">
    <text evidence="4">The sequence shown here is derived from an EMBL/GenBank/DDBJ whole genome shotgun (WGS) entry which is preliminary data.</text>
</comment>
<evidence type="ECO:0000256" key="1">
    <source>
        <dbReference type="ARBA" id="ARBA00006484"/>
    </source>
</evidence>
<dbReference type="FunFam" id="3.40.50.720:FF:000047">
    <property type="entry name" value="NADP-dependent L-serine/L-allo-threonine dehydrogenase"/>
    <property type="match status" value="1"/>
</dbReference>
<proteinExistence type="inferred from homology"/>
<reference evidence="4" key="1">
    <citation type="submission" date="2021-01" db="EMBL/GenBank/DDBJ databases">
        <title>Whole genome shotgun sequence of Acrocarpospora phusangensis NBRC 108782.</title>
        <authorList>
            <person name="Komaki H."/>
            <person name="Tamura T."/>
        </authorList>
    </citation>
    <scope>NUCLEOTIDE SEQUENCE</scope>
    <source>
        <strain evidence="4">NBRC 108782</strain>
    </source>
</reference>
<name>A0A919UJ95_9ACTN</name>
<keyword evidence="5" id="KW-1185">Reference proteome</keyword>
<dbReference type="InterPro" id="IPR036291">
    <property type="entry name" value="NAD(P)-bd_dom_sf"/>
</dbReference>
<dbReference type="PRINTS" id="PR00081">
    <property type="entry name" value="GDHRDH"/>
</dbReference>
<dbReference type="GO" id="GO:0016616">
    <property type="term" value="F:oxidoreductase activity, acting on the CH-OH group of donors, NAD or NADP as acceptor"/>
    <property type="evidence" value="ECO:0007669"/>
    <property type="project" value="UniProtKB-ARBA"/>
</dbReference>
<dbReference type="PANTHER" id="PTHR43669">
    <property type="entry name" value="5-KETO-D-GLUCONATE 5-REDUCTASE"/>
    <property type="match status" value="1"/>
</dbReference>
<evidence type="ECO:0000313" key="4">
    <source>
        <dbReference type="EMBL" id="GIH23854.1"/>
    </source>
</evidence>
<dbReference type="Proteomes" id="UP000640052">
    <property type="component" value="Unassembled WGS sequence"/>
</dbReference>
<dbReference type="SUPFAM" id="SSF51735">
    <property type="entry name" value="NAD(P)-binding Rossmann-fold domains"/>
    <property type="match status" value="1"/>
</dbReference>
<keyword evidence="2" id="KW-0560">Oxidoreductase</keyword>
<comment type="similarity">
    <text evidence="1 3">Belongs to the short-chain dehydrogenases/reductases (SDR) family.</text>
</comment>